<protein>
    <recommendedName>
        <fullName evidence="3">Iron-only hydrogenase system regulator</fullName>
    </recommendedName>
</protein>
<dbReference type="OrthoDB" id="1121298at2"/>
<organism evidence="1 2">
    <name type="scientific">Anaerobacterium chartisolvens</name>
    <dbReference type="NCBI Taxonomy" id="1297424"/>
    <lineage>
        <taxon>Bacteria</taxon>
        <taxon>Bacillati</taxon>
        <taxon>Bacillota</taxon>
        <taxon>Clostridia</taxon>
        <taxon>Eubacteriales</taxon>
        <taxon>Oscillospiraceae</taxon>
        <taxon>Anaerobacterium</taxon>
    </lineage>
</organism>
<keyword evidence="2" id="KW-1185">Reference proteome</keyword>
<accession>A0A369AQ61</accession>
<dbReference type="SUPFAM" id="SSF55021">
    <property type="entry name" value="ACT-like"/>
    <property type="match status" value="1"/>
</dbReference>
<proteinExistence type="predicted"/>
<dbReference type="InterPro" id="IPR027271">
    <property type="entry name" value="Acetolactate_synth/TF_NikR_C"/>
</dbReference>
<comment type="caution">
    <text evidence="1">The sequence shown here is derived from an EMBL/GenBank/DDBJ whole genome shotgun (WGS) entry which is preliminary data.</text>
</comment>
<evidence type="ECO:0000313" key="1">
    <source>
        <dbReference type="EMBL" id="RCX10337.1"/>
    </source>
</evidence>
<reference evidence="1 2" key="1">
    <citation type="submission" date="2018-07" db="EMBL/GenBank/DDBJ databases">
        <title>Genomic Encyclopedia of Type Strains, Phase IV (KMG-IV): sequencing the most valuable type-strain genomes for metagenomic binning, comparative biology and taxonomic classification.</title>
        <authorList>
            <person name="Goeker M."/>
        </authorList>
    </citation>
    <scope>NUCLEOTIDE SEQUENCE [LARGE SCALE GENOMIC DNA]</scope>
    <source>
        <strain evidence="1 2">DSM 27016</strain>
    </source>
</reference>
<dbReference type="Gene3D" id="3.30.70.1150">
    <property type="entry name" value="ACT-like. Chain A, domain 2"/>
    <property type="match status" value="1"/>
</dbReference>
<dbReference type="Proteomes" id="UP000253034">
    <property type="component" value="Unassembled WGS sequence"/>
</dbReference>
<sequence length="82" mass="9059">MSCYNVMAVLVNHRSKKAVEMQEVLTKHGCKIKMRLGLHEAGDVCSEDGLVVLQLCGSDEEIKDLENELNSIEGLKAKTITL</sequence>
<evidence type="ECO:0008006" key="3">
    <source>
        <dbReference type="Google" id="ProtNLM"/>
    </source>
</evidence>
<dbReference type="RefSeq" id="WP_114299511.1">
    <property type="nucleotide sequence ID" value="NZ_QPJT01000030.1"/>
</dbReference>
<evidence type="ECO:0000313" key="2">
    <source>
        <dbReference type="Proteomes" id="UP000253034"/>
    </source>
</evidence>
<dbReference type="EMBL" id="QPJT01000030">
    <property type="protein sequence ID" value="RCX10337.1"/>
    <property type="molecule type" value="Genomic_DNA"/>
</dbReference>
<dbReference type="InterPro" id="IPR045865">
    <property type="entry name" value="ACT-like_dom_sf"/>
</dbReference>
<gene>
    <name evidence="1" type="ORF">DFR58_1302</name>
</gene>
<dbReference type="AlphaFoldDB" id="A0A369AQ61"/>
<name>A0A369AQ61_9FIRM</name>